<evidence type="ECO:0000313" key="1">
    <source>
        <dbReference type="EMBL" id="KIK49768.1"/>
    </source>
</evidence>
<dbReference type="EMBL" id="KN835026">
    <property type="protein sequence ID" value="KIK49768.1"/>
    <property type="molecule type" value="Genomic_DNA"/>
</dbReference>
<evidence type="ECO:0000313" key="2">
    <source>
        <dbReference type="Proteomes" id="UP000053593"/>
    </source>
</evidence>
<proteinExistence type="predicted"/>
<name>A0A0D0C4N7_9AGAR</name>
<dbReference type="Proteomes" id="UP000053593">
    <property type="component" value="Unassembled WGS sequence"/>
</dbReference>
<dbReference type="Gene3D" id="2.40.50.140">
    <property type="entry name" value="Nucleic acid-binding proteins"/>
    <property type="match status" value="1"/>
</dbReference>
<dbReference type="AlphaFoldDB" id="A0A0D0C4N7"/>
<dbReference type="InterPro" id="IPR012340">
    <property type="entry name" value="NA-bd_OB-fold"/>
</dbReference>
<accession>A0A0D0C4N7</accession>
<gene>
    <name evidence="1" type="ORF">GYMLUDRAFT_253603</name>
</gene>
<reference evidence="1 2" key="1">
    <citation type="submission" date="2014-04" db="EMBL/GenBank/DDBJ databases">
        <title>Evolutionary Origins and Diversification of the Mycorrhizal Mutualists.</title>
        <authorList>
            <consortium name="DOE Joint Genome Institute"/>
            <consortium name="Mycorrhizal Genomics Consortium"/>
            <person name="Kohler A."/>
            <person name="Kuo A."/>
            <person name="Nagy L.G."/>
            <person name="Floudas D."/>
            <person name="Copeland A."/>
            <person name="Barry K.W."/>
            <person name="Cichocki N."/>
            <person name="Veneault-Fourrey C."/>
            <person name="LaButti K."/>
            <person name="Lindquist E.A."/>
            <person name="Lipzen A."/>
            <person name="Lundell T."/>
            <person name="Morin E."/>
            <person name="Murat C."/>
            <person name="Riley R."/>
            <person name="Ohm R."/>
            <person name="Sun H."/>
            <person name="Tunlid A."/>
            <person name="Henrissat B."/>
            <person name="Grigoriev I.V."/>
            <person name="Hibbett D.S."/>
            <person name="Martin F."/>
        </authorList>
    </citation>
    <scope>NUCLEOTIDE SEQUENCE [LARGE SCALE GENOMIC DNA]</scope>
    <source>
        <strain evidence="1 2">FD-317 M1</strain>
    </source>
</reference>
<organism evidence="1 2">
    <name type="scientific">Collybiopsis luxurians FD-317 M1</name>
    <dbReference type="NCBI Taxonomy" id="944289"/>
    <lineage>
        <taxon>Eukaryota</taxon>
        <taxon>Fungi</taxon>
        <taxon>Dikarya</taxon>
        <taxon>Basidiomycota</taxon>
        <taxon>Agaricomycotina</taxon>
        <taxon>Agaricomycetes</taxon>
        <taxon>Agaricomycetidae</taxon>
        <taxon>Agaricales</taxon>
        <taxon>Marasmiineae</taxon>
        <taxon>Omphalotaceae</taxon>
        <taxon>Collybiopsis</taxon>
        <taxon>Collybiopsis luxurians</taxon>
    </lineage>
</organism>
<keyword evidence="2" id="KW-1185">Reference proteome</keyword>
<protein>
    <submittedName>
        <fullName evidence="1">Uncharacterized protein</fullName>
    </submittedName>
</protein>
<sequence length="261" mass="30024">MSHSCNNAVSLTMDEEAVTVRQREMFKRTLGEMLGRLHAAYAERHQCLAIALEGYSKAIDRCDDEMAKMWLSWYHDISGLRYTRFVNIHTISLALFDSETLRTFYLSIVMTPDEQETTLLMSTEPLEPYEGFSPRVHGKLLPRFVGCYVTLPCEIIEDRRSSLLVLTCDQMRIQVSTTLVDGKPWTRFIEILGKYCSEDRVEFLVATRMRNMGNDLDMRMMRSFIDVIHREPWATEIFNVHAQHDAAVVAALAQGGVESDR</sequence>
<dbReference type="HOGENOM" id="CLU_1065804_0_0_1"/>